<feature type="domain" description="DUF4240" evidence="1">
    <location>
        <begin position="2"/>
        <end position="60"/>
    </location>
</feature>
<evidence type="ECO:0000313" key="2">
    <source>
        <dbReference type="EMBL" id="SUX24433.1"/>
    </source>
</evidence>
<dbReference type="AlphaFoldDB" id="A0A381EC27"/>
<organism evidence="2 3">
    <name type="scientific">Cardiobacterium valvarum</name>
    <dbReference type="NCBI Taxonomy" id="194702"/>
    <lineage>
        <taxon>Bacteria</taxon>
        <taxon>Pseudomonadati</taxon>
        <taxon>Pseudomonadota</taxon>
        <taxon>Gammaproteobacteria</taxon>
        <taxon>Cardiobacteriales</taxon>
        <taxon>Cardiobacteriaceae</taxon>
        <taxon>Cardiobacterium</taxon>
    </lineage>
</organism>
<accession>A0A381EC27</accession>
<evidence type="ECO:0000259" key="1">
    <source>
        <dbReference type="Pfam" id="PF14024"/>
    </source>
</evidence>
<reference evidence="2 3" key="1">
    <citation type="submission" date="2018-06" db="EMBL/GenBank/DDBJ databases">
        <authorList>
            <consortium name="Pathogen Informatics"/>
            <person name="Doyle S."/>
        </authorList>
    </citation>
    <scope>NUCLEOTIDE SEQUENCE [LARGE SCALE GENOMIC DNA]</scope>
    <source>
        <strain evidence="2 3">NCTC13294</strain>
    </source>
</reference>
<gene>
    <name evidence="2" type="ORF">NCTC13294_01867</name>
</gene>
<evidence type="ECO:0000313" key="3">
    <source>
        <dbReference type="Proteomes" id="UP000254572"/>
    </source>
</evidence>
<keyword evidence="3" id="KW-1185">Reference proteome</keyword>
<dbReference type="EMBL" id="UFUW01000001">
    <property type="protein sequence ID" value="SUX24433.1"/>
    <property type="molecule type" value="Genomic_DNA"/>
</dbReference>
<protein>
    <recommendedName>
        <fullName evidence="1">DUF4240 domain-containing protein</fullName>
    </recommendedName>
</protein>
<name>A0A381EC27_9GAMM</name>
<dbReference type="Proteomes" id="UP000254572">
    <property type="component" value="Unassembled WGS sequence"/>
</dbReference>
<proteinExistence type="predicted"/>
<dbReference type="InterPro" id="IPR025334">
    <property type="entry name" value="DUF4240"/>
</dbReference>
<dbReference type="Pfam" id="PF14024">
    <property type="entry name" value="DUF4240"/>
    <property type="match status" value="1"/>
</dbReference>
<sequence>MCGGCSDDGFDYFRYWLISRGEAVYKAAITNPDSLAAIADPENDDYEREDIAYIARGIFAQKTNGAEIYEYLPPDERGYPDITFDWEEDDPATMQRLCPRLYAMFWE</sequence>